<evidence type="ECO:0000256" key="4">
    <source>
        <dbReference type="RuleBase" id="RU004003"/>
    </source>
</evidence>
<dbReference type="KEGG" id="pspc:Strain318_002349"/>
<sequence>MRRNHSLSALAAGALLFGATALSAAPPARSDAAARVTAVTVVPGAGSADVVLSFAGELDVAHFTLEGPHRIVVDLRGATLQTRAPAYDRVDRAGIRNVRLGQFDANVVRLVLDVDGPRAYEVTRTDSEVRVSVRGGDSFSPWSSGIEAARAVPQVPVAPSPVAPAPVREVASAPMIEPLRAATPVQQATEQPRITVTFSNMSIFDVLAHFSAFSGRTFITGSGVTGTVRFTEIVNQPWDVALSKVLQANGLQAVQDSTGIITVDSYRNLAQRVAAEPLVTQMVPVNYARASALAATIRQLIAACSSGSVGAESTVVDVAATPDPAAAAAGAAPAAAGSANPAQPQTCGRGVVTFDEKTNVLLITETVSRLPEIVSYVRDLDFRTPQVAIKAKIIAVDRTATQELGISYDFGSPTNFSNQVFTRPGSTGEFTIGLGGDAFIGVANANRSFSGTSSLNLIYNVVMGGNSLTTFLDALSSQNLSDVQAEPSTTTIDNRKATLFAGTEIAYLLTPPVIPGQIAPVTPTINRQKVGITLEVTPRVTANRQITMEIKAIQQSVLGITVAGPEISERQSTNEVLVGDGETAVIAGLTQTQVSRFESGIPYLMKLPWIGRLFREDRTIERKQDLLILVTPHIVDEGEAVRNNAMTPRP</sequence>
<accession>A0AA49Q8C2</accession>
<dbReference type="EMBL" id="CP130613">
    <property type="protein sequence ID" value="WKW15942.1"/>
    <property type="molecule type" value="Genomic_DNA"/>
</dbReference>
<feature type="domain" description="NolW-like" evidence="8">
    <location>
        <begin position="280"/>
        <end position="386"/>
    </location>
</feature>
<dbReference type="InterPro" id="IPR004846">
    <property type="entry name" value="T2SS/T3SS_dom"/>
</dbReference>
<accession>A0AA49JVZ9</accession>
<dbReference type="PRINTS" id="PR00811">
    <property type="entry name" value="BCTERIALGSPD"/>
</dbReference>
<evidence type="ECO:0000256" key="6">
    <source>
        <dbReference type="SAM" id="SignalP"/>
    </source>
</evidence>
<keyword evidence="2 6" id="KW-0732">Signal</keyword>
<feature type="chain" id="PRO_5041239250" evidence="6">
    <location>
        <begin position="25"/>
        <end position="650"/>
    </location>
</feature>
<organism evidence="11 12">
    <name type="scientific">Pseudogemmatithrix spongiicola</name>
    <dbReference type="NCBI Taxonomy" id="3062599"/>
    <lineage>
        <taxon>Bacteria</taxon>
        <taxon>Pseudomonadati</taxon>
        <taxon>Gemmatimonadota</taxon>
        <taxon>Gemmatimonadia</taxon>
        <taxon>Gemmatimonadales</taxon>
        <taxon>Gemmatimonadaceae</taxon>
        <taxon>Pseudogemmatithrix</taxon>
    </lineage>
</organism>
<dbReference type="PANTHER" id="PTHR30604:SF1">
    <property type="entry name" value="DNA UTILIZATION PROTEIN HOFQ"/>
    <property type="match status" value="1"/>
</dbReference>
<feature type="domain" description="AMIN" evidence="9">
    <location>
        <begin position="40"/>
        <end position="132"/>
    </location>
</feature>
<comment type="similarity">
    <text evidence="4">Belongs to the bacterial secretin family.</text>
</comment>
<dbReference type="EMBL" id="CP130612">
    <property type="protein sequence ID" value="WKW13036.1"/>
    <property type="molecule type" value="Genomic_DNA"/>
</dbReference>
<gene>
    <name evidence="10" type="ORF">Strain138_002350</name>
    <name evidence="11" type="ORF">Strain318_002349</name>
</gene>
<keyword evidence="5" id="KW-0813">Transport</keyword>
<reference evidence="11" key="1">
    <citation type="submission" date="2023-07" db="EMBL/GenBank/DDBJ databases">
        <authorList>
            <person name="Haufschild T."/>
            <person name="Kallscheuer N."/>
            <person name="Hammer J."/>
            <person name="Kohn T."/>
            <person name="Kabuu M."/>
            <person name="Jogler M."/>
            <person name="Wohfarth N."/>
            <person name="Heuer A."/>
            <person name="Rohde M."/>
            <person name="van Teeseling M.C.F."/>
            <person name="Jogler C."/>
        </authorList>
    </citation>
    <scope>NUCLEOTIDE SEQUENCE</scope>
    <source>
        <strain evidence="10">Strain 138</strain>
        <strain evidence="11">Strain 318</strain>
    </source>
</reference>
<evidence type="ECO:0000259" key="9">
    <source>
        <dbReference type="Pfam" id="PF11741"/>
    </source>
</evidence>
<comment type="subcellular location">
    <subcellularLocation>
        <location evidence="5">Cell outer membrane</location>
    </subcellularLocation>
    <subcellularLocation>
        <location evidence="1">Membrane</location>
    </subcellularLocation>
</comment>
<dbReference type="GO" id="GO:0009279">
    <property type="term" value="C:cell outer membrane"/>
    <property type="evidence" value="ECO:0007669"/>
    <property type="project" value="UniProtKB-SubCell"/>
</dbReference>
<feature type="signal peptide" evidence="6">
    <location>
        <begin position="1"/>
        <end position="24"/>
    </location>
</feature>
<dbReference type="InterPro" id="IPR021731">
    <property type="entry name" value="AMIN_dom"/>
</dbReference>
<dbReference type="Proteomes" id="UP001229955">
    <property type="component" value="Chromosome"/>
</dbReference>
<dbReference type="Pfam" id="PF00263">
    <property type="entry name" value="Secretin"/>
    <property type="match status" value="1"/>
</dbReference>
<dbReference type="RefSeq" id="WP_367885899.1">
    <property type="nucleotide sequence ID" value="NZ_CP130612.1"/>
</dbReference>
<keyword evidence="3" id="KW-0472">Membrane</keyword>
<dbReference type="InterPro" id="IPR051808">
    <property type="entry name" value="Type_IV_pilus_biogenesis"/>
</dbReference>
<evidence type="ECO:0000256" key="5">
    <source>
        <dbReference type="RuleBase" id="RU004004"/>
    </source>
</evidence>
<name>A0AA49Q8C2_9BACT</name>
<protein>
    <submittedName>
        <fullName evidence="11">AMIN domain-containing protein</fullName>
    </submittedName>
</protein>
<feature type="domain" description="Type II/III secretion system secretin-like" evidence="7">
    <location>
        <begin position="474"/>
        <end position="636"/>
    </location>
</feature>
<dbReference type="Pfam" id="PF11741">
    <property type="entry name" value="AMIN"/>
    <property type="match status" value="1"/>
</dbReference>
<evidence type="ECO:0000256" key="1">
    <source>
        <dbReference type="ARBA" id="ARBA00004370"/>
    </source>
</evidence>
<proteinExistence type="inferred from homology"/>
<evidence type="ECO:0000259" key="8">
    <source>
        <dbReference type="Pfam" id="PF03958"/>
    </source>
</evidence>
<evidence type="ECO:0000313" key="11">
    <source>
        <dbReference type="EMBL" id="WKW15942.1"/>
    </source>
</evidence>
<dbReference type="PANTHER" id="PTHR30604">
    <property type="entry name" value="PROTEIN TRANSPORT PROTEIN HOFQ"/>
    <property type="match status" value="1"/>
</dbReference>
<dbReference type="AlphaFoldDB" id="A0AA49Q8C2"/>
<dbReference type="Gene3D" id="3.30.1370.120">
    <property type="match status" value="1"/>
</dbReference>
<dbReference type="Gene3D" id="2.60.40.3500">
    <property type="match status" value="1"/>
</dbReference>
<evidence type="ECO:0000259" key="7">
    <source>
        <dbReference type="Pfam" id="PF00263"/>
    </source>
</evidence>
<dbReference type="InterPro" id="IPR005644">
    <property type="entry name" value="NolW-like"/>
</dbReference>
<keyword evidence="12" id="KW-1185">Reference proteome</keyword>
<dbReference type="InterPro" id="IPR001775">
    <property type="entry name" value="GspD/PilQ"/>
</dbReference>
<evidence type="ECO:0000313" key="12">
    <source>
        <dbReference type="Proteomes" id="UP001229955"/>
    </source>
</evidence>
<evidence type="ECO:0000256" key="3">
    <source>
        <dbReference type="ARBA" id="ARBA00023136"/>
    </source>
</evidence>
<dbReference type="InterPro" id="IPR038591">
    <property type="entry name" value="NolW-like_sf"/>
</dbReference>
<dbReference type="GO" id="GO:0009306">
    <property type="term" value="P:protein secretion"/>
    <property type="evidence" value="ECO:0007669"/>
    <property type="project" value="InterPro"/>
</dbReference>
<dbReference type="Pfam" id="PF03958">
    <property type="entry name" value="Secretin_N"/>
    <property type="match status" value="1"/>
</dbReference>
<evidence type="ECO:0000313" key="10">
    <source>
        <dbReference type="EMBL" id="WKW13036.1"/>
    </source>
</evidence>
<evidence type="ECO:0000256" key="2">
    <source>
        <dbReference type="ARBA" id="ARBA00022729"/>
    </source>
</evidence>
<dbReference type="Gene3D" id="3.55.50.30">
    <property type="match status" value="1"/>
</dbReference>